<name>A0ABX5MD14_9BURK</name>
<comment type="caution">
    <text evidence="2">The sequence shown here is derived from an EMBL/GenBank/DDBJ whole genome shotgun (WGS) entry which is preliminary data.</text>
</comment>
<dbReference type="NCBIfam" id="NF033819">
    <property type="entry name" value="IS66_TnpB"/>
    <property type="match status" value="1"/>
</dbReference>
<reference evidence="2 3" key="1">
    <citation type="submission" date="2018-05" db="EMBL/GenBank/DDBJ databases">
        <title>Genomic Encyclopedia of Type Strains, Phase IV (KMG-V): Genome sequencing to study the core and pangenomes of soil and plant-associated prokaryotes.</title>
        <authorList>
            <person name="Whitman W."/>
        </authorList>
    </citation>
    <scope>NUCLEOTIDE SEQUENCE [LARGE SCALE GENOMIC DNA]</scope>
    <source>
        <strain evidence="2 3">SIr-6563</strain>
    </source>
</reference>
<dbReference type="EMBL" id="QJJV01000036">
    <property type="protein sequence ID" value="PXX06223.1"/>
    <property type="molecule type" value="Genomic_DNA"/>
</dbReference>
<keyword evidence="3" id="KW-1185">Reference proteome</keyword>
<dbReference type="RefSeq" id="WP_110329642.1">
    <property type="nucleotide sequence ID" value="NZ_JBBBEG010000025.1"/>
</dbReference>
<dbReference type="PANTHER" id="PTHR36455">
    <property type="match status" value="1"/>
</dbReference>
<accession>A0ABX5MD14</accession>
<evidence type="ECO:0000313" key="2">
    <source>
        <dbReference type="EMBL" id="PXX06223.1"/>
    </source>
</evidence>
<evidence type="ECO:0000256" key="1">
    <source>
        <dbReference type="SAM" id="MobiDB-lite"/>
    </source>
</evidence>
<protein>
    <submittedName>
        <fullName evidence="2">IS66 Orf2 like protein</fullName>
    </submittedName>
</protein>
<dbReference type="Proteomes" id="UP000247515">
    <property type="component" value="Unassembled WGS sequence"/>
</dbReference>
<feature type="compositionally biased region" description="Basic residues" evidence="1">
    <location>
        <begin position="110"/>
        <end position="125"/>
    </location>
</feature>
<dbReference type="Pfam" id="PF05717">
    <property type="entry name" value="TnpB_IS66"/>
    <property type="match status" value="1"/>
</dbReference>
<feature type="region of interest" description="Disordered" evidence="1">
    <location>
        <begin position="110"/>
        <end position="137"/>
    </location>
</feature>
<dbReference type="PANTHER" id="PTHR36455:SF1">
    <property type="entry name" value="BLR8292 PROTEIN"/>
    <property type="match status" value="1"/>
</dbReference>
<gene>
    <name evidence="2" type="ORF">C7400_13655</name>
</gene>
<organism evidence="2 3">
    <name type="scientific">Paraburkholderia tropica</name>
    <dbReference type="NCBI Taxonomy" id="92647"/>
    <lineage>
        <taxon>Bacteria</taxon>
        <taxon>Pseudomonadati</taxon>
        <taxon>Pseudomonadota</taxon>
        <taxon>Betaproteobacteria</taxon>
        <taxon>Burkholderiales</taxon>
        <taxon>Burkholderiaceae</taxon>
        <taxon>Paraburkholderia</taxon>
    </lineage>
</organism>
<dbReference type="InterPro" id="IPR008878">
    <property type="entry name" value="Transposase_IS66_Orf2"/>
</dbReference>
<sequence length="137" mass="15958">MFRFDEGLKVYLHRDPVDFRMGINGLSILVEQAMRLNPMTSALFVFGNRRRDRIKILGWGGNGFWLLLKRLEADRFIWPNGSDTIRLSAEQLHWLLDGIDLAVIQKHPQRHYARMSRTPRGRRGLTGHAQPPRHAEC</sequence>
<proteinExistence type="predicted"/>
<evidence type="ECO:0000313" key="3">
    <source>
        <dbReference type="Proteomes" id="UP000247515"/>
    </source>
</evidence>